<dbReference type="EMBL" id="FOCD01000002">
    <property type="protein sequence ID" value="SEN31428.1"/>
    <property type="molecule type" value="Genomic_DNA"/>
</dbReference>
<gene>
    <name evidence="8" type="ORF">SAMN04489762_1937</name>
</gene>
<evidence type="ECO:0000313" key="8">
    <source>
        <dbReference type="EMBL" id="SEN31428.1"/>
    </source>
</evidence>
<evidence type="ECO:0000256" key="5">
    <source>
        <dbReference type="ARBA" id="ARBA00022944"/>
    </source>
</evidence>
<proteinExistence type="inferred from homology"/>
<dbReference type="AlphaFoldDB" id="A0AAX2EFK6"/>
<dbReference type="GO" id="GO:0005886">
    <property type="term" value="C:plasma membrane"/>
    <property type="evidence" value="ECO:0007669"/>
    <property type="project" value="UniProtKB-SubCell"/>
</dbReference>
<comment type="similarity">
    <text evidence="2">Belongs to the CDP-glycerol glycerophosphotransferase family.</text>
</comment>
<protein>
    <submittedName>
        <fullName evidence="8">CDP-glycerol glycerophosphotransferase</fullName>
    </submittedName>
</protein>
<keyword evidence="6" id="KW-0472">Membrane</keyword>
<dbReference type="GO" id="GO:0047355">
    <property type="term" value="F:CDP-glycerol glycerophosphotransferase activity"/>
    <property type="evidence" value="ECO:0007669"/>
    <property type="project" value="InterPro"/>
</dbReference>
<reference evidence="8 9" key="1">
    <citation type="submission" date="2016-10" db="EMBL/GenBank/DDBJ databases">
        <authorList>
            <person name="Varghese N."/>
            <person name="Submissions S."/>
        </authorList>
    </citation>
    <scope>NUCLEOTIDE SEQUENCE [LARGE SCALE GENOMIC DNA]</scope>
    <source>
        <strain evidence="8 9">DSM 21619</strain>
    </source>
</reference>
<name>A0AAX2EFK6_9BACI</name>
<dbReference type="InterPro" id="IPR043149">
    <property type="entry name" value="TagF_N"/>
</dbReference>
<evidence type="ECO:0000256" key="4">
    <source>
        <dbReference type="ARBA" id="ARBA00022679"/>
    </source>
</evidence>
<dbReference type="PANTHER" id="PTHR37316:SF3">
    <property type="entry name" value="TEICHOIC ACID GLYCEROL-PHOSPHATE TRANSFERASE"/>
    <property type="match status" value="1"/>
</dbReference>
<evidence type="ECO:0000313" key="9">
    <source>
        <dbReference type="Proteomes" id="UP000199735"/>
    </source>
</evidence>
<evidence type="ECO:0000256" key="2">
    <source>
        <dbReference type="ARBA" id="ARBA00010488"/>
    </source>
</evidence>
<dbReference type="InterPro" id="IPR051612">
    <property type="entry name" value="Teichoic_Acid_Biosynth"/>
</dbReference>
<comment type="caution">
    <text evidence="8">The sequence shown here is derived from an EMBL/GenBank/DDBJ whole genome shotgun (WGS) entry which is preliminary data.</text>
</comment>
<dbReference type="InterPro" id="IPR007554">
    <property type="entry name" value="Glycerophosphate_synth"/>
</dbReference>
<dbReference type="Gene3D" id="3.40.50.11820">
    <property type="match status" value="1"/>
</dbReference>
<dbReference type="Pfam" id="PF04464">
    <property type="entry name" value="Glyphos_transf"/>
    <property type="match status" value="1"/>
</dbReference>
<dbReference type="Pfam" id="PF00535">
    <property type="entry name" value="Glycos_transf_2"/>
    <property type="match status" value="1"/>
</dbReference>
<dbReference type="InterPro" id="IPR043148">
    <property type="entry name" value="TagF_C"/>
</dbReference>
<dbReference type="InterPro" id="IPR029044">
    <property type="entry name" value="Nucleotide-diphossugar_trans"/>
</dbReference>
<dbReference type="RefSeq" id="WP_093880551.1">
    <property type="nucleotide sequence ID" value="NZ_FOCD01000002.1"/>
</dbReference>
<dbReference type="InterPro" id="IPR001173">
    <property type="entry name" value="Glyco_trans_2-like"/>
</dbReference>
<dbReference type="Proteomes" id="UP000199735">
    <property type="component" value="Unassembled WGS sequence"/>
</dbReference>
<keyword evidence="3" id="KW-1003">Cell membrane</keyword>
<keyword evidence="4" id="KW-0808">Transferase</keyword>
<dbReference type="PANTHER" id="PTHR37316">
    <property type="entry name" value="TEICHOIC ACID GLYCEROL-PHOSPHATE PRIMASE"/>
    <property type="match status" value="1"/>
</dbReference>
<comment type="subcellular location">
    <subcellularLocation>
        <location evidence="1">Cell membrane</location>
        <topology evidence="1">Peripheral membrane protein</topology>
    </subcellularLocation>
</comment>
<organism evidence="8 9">
    <name type="scientific">Terribacillus saccharophilus</name>
    <dbReference type="NCBI Taxonomy" id="361277"/>
    <lineage>
        <taxon>Bacteria</taxon>
        <taxon>Bacillati</taxon>
        <taxon>Bacillota</taxon>
        <taxon>Bacilli</taxon>
        <taxon>Bacillales</taxon>
        <taxon>Bacillaceae</taxon>
        <taxon>Terribacillus</taxon>
    </lineage>
</organism>
<evidence type="ECO:0000259" key="7">
    <source>
        <dbReference type="Pfam" id="PF00535"/>
    </source>
</evidence>
<dbReference type="CDD" id="cd00761">
    <property type="entry name" value="Glyco_tranf_GTA_type"/>
    <property type="match status" value="1"/>
</dbReference>
<dbReference type="SUPFAM" id="SSF53756">
    <property type="entry name" value="UDP-Glycosyltransferase/glycogen phosphorylase"/>
    <property type="match status" value="1"/>
</dbReference>
<dbReference type="GO" id="GO:0019350">
    <property type="term" value="P:teichoic acid biosynthetic process"/>
    <property type="evidence" value="ECO:0007669"/>
    <property type="project" value="UniProtKB-KW"/>
</dbReference>
<dbReference type="Gene3D" id="3.90.550.10">
    <property type="entry name" value="Spore Coat Polysaccharide Biosynthesis Protein SpsA, Chain A"/>
    <property type="match status" value="1"/>
</dbReference>
<sequence>MEKVSVIIPVYNTTEFLDSCIDSVLQQTHDNTEIIIVNDGSNEECTTKLVGMDDRIDKVKLFHLPENKGVAFARNFGLEKASGDFVYFLDSDDYISNTTLENLVSHIGEFPMITGKNVSVNKANELAAIEYKKPFVIYKRKRLSRFKNRSAVNRLVRMDFIKEHGLQFKEDVKVFSDMEFILPFISLMPRVPYLKTALYFKRKRNDPINNPSLMQDLSSEEKIKDFLKVFNALKDQYAETPQAIRYLDRHFLNFFRKSIVLHCQTHGDIENVFREASYSANKVDKKAYSHLNIVVRQEINYLKNGNLSKFNKMMRLHLRLRKSKRAVQSKRKFFIQMYRSVFLKMPVKEKTIVFESFLGKNYSCSPKYIYEYMVKNNYDYNYVWIFNEKGRQLPGNPKQVKRFSLSYYYYLARAKYWVSNSRLPKHLDKREENVYLQTWHGTPLKKLVFDMNDIHSANPNYKSDFYSQSRRWDYLIAPNQFSHDIFKRAFLFDKEMLDTGYPRNDILHNEKDTDLPNEIKRKIGIPLDKKVILYAPTWRDGDFIDRGKYRFDLSLDLAKLKETLGDEYVVLLRMHYFIANNIDISGFEGFAYELSKYEDIAELYLISDMLITDYSSVFFDYASLRRPILFFAYDLELYRDTLRGFYMDIEKELPGPLVRNTDEIINSIQNVDQMNIEYKDKYDAFYDKYCGWEDGKASERVVKKVFK</sequence>
<feature type="domain" description="Glycosyltransferase 2-like" evidence="7">
    <location>
        <begin position="5"/>
        <end position="164"/>
    </location>
</feature>
<evidence type="ECO:0000256" key="6">
    <source>
        <dbReference type="ARBA" id="ARBA00023136"/>
    </source>
</evidence>
<dbReference type="SUPFAM" id="SSF53448">
    <property type="entry name" value="Nucleotide-diphospho-sugar transferases"/>
    <property type="match status" value="1"/>
</dbReference>
<dbReference type="Gene3D" id="3.40.50.12580">
    <property type="match status" value="1"/>
</dbReference>
<evidence type="ECO:0000256" key="3">
    <source>
        <dbReference type="ARBA" id="ARBA00022475"/>
    </source>
</evidence>
<keyword evidence="5" id="KW-0777">Teichoic acid biosynthesis</keyword>
<evidence type="ECO:0000256" key="1">
    <source>
        <dbReference type="ARBA" id="ARBA00004202"/>
    </source>
</evidence>
<accession>A0AAX2EFK6</accession>